<dbReference type="PANTHER" id="PTHR36573:SF1">
    <property type="entry name" value="INTERMEMBRANE PHOSPHOLIPID TRANSPORT SYSTEM BINDING PROTEIN MLAC"/>
    <property type="match status" value="1"/>
</dbReference>
<evidence type="ECO:0000313" key="1">
    <source>
        <dbReference type="EMBL" id="TRO79735.1"/>
    </source>
</evidence>
<dbReference type="Proteomes" id="UP000317155">
    <property type="component" value="Unassembled WGS sequence"/>
</dbReference>
<dbReference type="Gene3D" id="3.10.450.710">
    <property type="entry name" value="Tgt2/MlaC"/>
    <property type="match status" value="1"/>
</dbReference>
<keyword evidence="2" id="KW-1185">Reference proteome</keyword>
<accession>A0A550J920</accession>
<dbReference type="EMBL" id="VJVV01000009">
    <property type="protein sequence ID" value="TRO79735.1"/>
    <property type="molecule type" value="Genomic_DNA"/>
</dbReference>
<dbReference type="PANTHER" id="PTHR36573">
    <property type="entry name" value="INTERMEMBRANE PHOSPHOLIPID TRANSPORT SYSTEM BINDING PROTEIN MLAC"/>
    <property type="match status" value="1"/>
</dbReference>
<reference evidence="1 2" key="1">
    <citation type="submission" date="2019-07" db="EMBL/GenBank/DDBJ databases">
        <title>Insights of Desulfuromonas acetexigens electromicrobiology.</title>
        <authorList>
            <person name="Katuri K."/>
            <person name="Sapireddy V."/>
            <person name="Shaw D.R."/>
            <person name="Saikaly P."/>
        </authorList>
    </citation>
    <scope>NUCLEOTIDE SEQUENCE [LARGE SCALE GENOMIC DNA]</scope>
    <source>
        <strain evidence="1 2">2873</strain>
    </source>
</reference>
<dbReference type="PIRSF" id="PIRSF004649">
    <property type="entry name" value="MlaC"/>
    <property type="match status" value="1"/>
</dbReference>
<dbReference type="AlphaFoldDB" id="A0A550J920"/>
<protein>
    <submittedName>
        <fullName evidence="1">ABC transporter substrate-binding protein</fullName>
    </submittedName>
</protein>
<dbReference type="InterPro" id="IPR008869">
    <property type="entry name" value="MlaC/ttg2D"/>
</dbReference>
<dbReference type="OrthoDB" id="9798905at2"/>
<sequence length="214" mass="24455">MQFKEVTMGLHWMTKYRLFFLVGGFLLVAGVALATPGPLEQAQTTVDAVMAILRESNLEKEARREKLSTTIRARFDFTEMSQRILATNWKNASEAQRDSFIRIFSDLLERNYIGRIESYTDEKIDFLKERVQGNRAAVDTVIVTKSAEIPISYRMVQQGSEWMVYDVVIESVSFVNNYRNSYGEILKKEGFDGLLARMTEKLAQLEQGGDSSQP</sequence>
<dbReference type="Pfam" id="PF05494">
    <property type="entry name" value="MlaC"/>
    <property type="match status" value="1"/>
</dbReference>
<dbReference type="InterPro" id="IPR042245">
    <property type="entry name" value="Tgt2/MlaC_sf"/>
</dbReference>
<organism evidence="1 2">
    <name type="scientific">Trichloromonas acetexigens</name>
    <dbReference type="NCBI Taxonomy" id="38815"/>
    <lineage>
        <taxon>Bacteria</taxon>
        <taxon>Pseudomonadati</taxon>
        <taxon>Thermodesulfobacteriota</taxon>
        <taxon>Desulfuromonadia</taxon>
        <taxon>Desulfuromonadales</taxon>
        <taxon>Trichloromonadaceae</taxon>
        <taxon>Trichloromonas</taxon>
    </lineage>
</organism>
<name>A0A550J920_9BACT</name>
<comment type="caution">
    <text evidence="1">The sequence shown here is derived from an EMBL/GenBank/DDBJ whole genome shotgun (WGS) entry which is preliminary data.</text>
</comment>
<proteinExistence type="predicted"/>
<evidence type="ECO:0000313" key="2">
    <source>
        <dbReference type="Proteomes" id="UP000317155"/>
    </source>
</evidence>
<gene>
    <name evidence="1" type="ORF">FL622_12560</name>
</gene>